<evidence type="ECO:0000313" key="2">
    <source>
        <dbReference type="Proteomes" id="UP000177614"/>
    </source>
</evidence>
<dbReference type="EMBL" id="MEWR01000028">
    <property type="protein sequence ID" value="OGC81355.1"/>
    <property type="molecule type" value="Genomic_DNA"/>
</dbReference>
<organism evidence="1 2">
    <name type="scientific">Candidatus Abawacabacteria bacterium RBG_16_42_10</name>
    <dbReference type="NCBI Taxonomy" id="1817814"/>
    <lineage>
        <taxon>Bacteria</taxon>
        <taxon>Candidatus Abawacaibacteriota</taxon>
    </lineage>
</organism>
<reference evidence="1 2" key="1">
    <citation type="journal article" date="2016" name="Nat. Commun.">
        <title>Thousands of microbial genomes shed light on interconnected biogeochemical processes in an aquifer system.</title>
        <authorList>
            <person name="Anantharaman K."/>
            <person name="Brown C.T."/>
            <person name="Hug L.A."/>
            <person name="Sharon I."/>
            <person name="Castelle C.J."/>
            <person name="Probst A.J."/>
            <person name="Thomas B.C."/>
            <person name="Singh A."/>
            <person name="Wilkins M.J."/>
            <person name="Karaoz U."/>
            <person name="Brodie E.L."/>
            <person name="Williams K.H."/>
            <person name="Hubbard S.S."/>
            <person name="Banfield J.F."/>
        </authorList>
    </citation>
    <scope>NUCLEOTIDE SEQUENCE [LARGE SCALE GENOMIC DNA]</scope>
</reference>
<name>A0A1F4XI02_9BACT</name>
<protein>
    <submittedName>
        <fullName evidence="1">Uncharacterized protein</fullName>
    </submittedName>
</protein>
<sequence>MNFTALRAVVRNIKSHVSCPSCDNSYSNDDISVVSSIGDRCIIVAQCDYCKTSILITASLTPSAQEGGATSINTNVEQLDPNQIVTSDDVMNVHQFLKDFKGDFGDIMKK</sequence>
<accession>A0A1F4XI02</accession>
<dbReference type="AlphaFoldDB" id="A0A1F4XI02"/>
<proteinExistence type="predicted"/>
<dbReference type="Proteomes" id="UP000177614">
    <property type="component" value="Unassembled WGS sequence"/>
</dbReference>
<comment type="caution">
    <text evidence="1">The sequence shown here is derived from an EMBL/GenBank/DDBJ whole genome shotgun (WGS) entry which is preliminary data.</text>
</comment>
<gene>
    <name evidence="1" type="ORF">A2V81_00925</name>
</gene>
<dbReference type="STRING" id="1817814.A2V81_00925"/>
<evidence type="ECO:0000313" key="1">
    <source>
        <dbReference type="EMBL" id="OGC81355.1"/>
    </source>
</evidence>